<feature type="compositionally biased region" description="Basic and acidic residues" evidence="1">
    <location>
        <begin position="13"/>
        <end position="22"/>
    </location>
</feature>
<feature type="domain" description="F-box" evidence="2">
    <location>
        <begin position="40"/>
        <end position="80"/>
    </location>
</feature>
<dbReference type="SUPFAM" id="SSF81383">
    <property type="entry name" value="F-box domain"/>
    <property type="match status" value="1"/>
</dbReference>
<feature type="compositionally biased region" description="Basic residues" evidence="1">
    <location>
        <begin position="1"/>
        <end position="12"/>
    </location>
</feature>
<proteinExistence type="predicted"/>
<dbReference type="InterPro" id="IPR001810">
    <property type="entry name" value="F-box_dom"/>
</dbReference>
<dbReference type="CDD" id="cd22160">
    <property type="entry name" value="F-box_AtFBL13-like"/>
    <property type="match status" value="1"/>
</dbReference>
<keyword evidence="4" id="KW-1185">Reference proteome</keyword>
<comment type="caution">
    <text evidence="3">The sequence shown here is derived from an EMBL/GenBank/DDBJ whole genome shotgun (WGS) entry which is preliminary data.</text>
</comment>
<organism evidence="3 4">
    <name type="scientific">Hibiscus sabdariffa</name>
    <name type="common">roselle</name>
    <dbReference type="NCBI Taxonomy" id="183260"/>
    <lineage>
        <taxon>Eukaryota</taxon>
        <taxon>Viridiplantae</taxon>
        <taxon>Streptophyta</taxon>
        <taxon>Embryophyta</taxon>
        <taxon>Tracheophyta</taxon>
        <taxon>Spermatophyta</taxon>
        <taxon>Magnoliopsida</taxon>
        <taxon>eudicotyledons</taxon>
        <taxon>Gunneridae</taxon>
        <taxon>Pentapetalae</taxon>
        <taxon>rosids</taxon>
        <taxon>malvids</taxon>
        <taxon>Malvales</taxon>
        <taxon>Malvaceae</taxon>
        <taxon>Malvoideae</taxon>
        <taxon>Hibiscus</taxon>
    </lineage>
</organism>
<dbReference type="Pfam" id="PF00646">
    <property type="entry name" value="F-box"/>
    <property type="match status" value="1"/>
</dbReference>
<dbReference type="PANTHER" id="PTHR34145">
    <property type="entry name" value="OS02G0105600 PROTEIN"/>
    <property type="match status" value="1"/>
</dbReference>
<evidence type="ECO:0000313" key="4">
    <source>
        <dbReference type="Proteomes" id="UP001472677"/>
    </source>
</evidence>
<evidence type="ECO:0000256" key="1">
    <source>
        <dbReference type="SAM" id="MobiDB-lite"/>
    </source>
</evidence>
<dbReference type="Gene3D" id="3.80.10.10">
    <property type="entry name" value="Ribonuclease Inhibitor"/>
    <property type="match status" value="1"/>
</dbReference>
<sequence length="515" mass="59826">MMKMKMKKKNPRQKQEHDDTHTDAALEQQNIEPKDGISCFPDDILFHIISFLPFESAARTTFLSRRWNGLWRKTLVLERTMEEAVVTIFNLLYDFAEPHRPTNSWGLQFNLGHGQGTLFFVSITPDRTLHLDFSACEEQEFPASFDWYLPLSLPWRCEWRSPYNQDEKIMELNPPLHFSQQFRIKTLYLISVSHLSSKALTCLASNLPFLESLTIERCKGLQSLLVEDAGILQKLVVLDCPQLQSLSFQGPRLQSFRYRGELVSFRLKACCRCYYTDVYSMCDCGLHLEDAMVDLRQGPLTQWTWDFETTVRPHLGSNGCYHCSCDSEHTCFKLILSSINGVKSLTICRWLFEQTMCKNLYSSSGDPEFYFSRLKELWWIDCSMARHNINALLCFLKLCPNLERLYVTIDPKCYNLSSSSTEEFSAIVSAPANLNGLKVVKLEGFADERMENFLSRRLIPLFRENNPAIVSKPDGKCWKHLVKVAKLEKKGKYPYKFKMVENVDERFPDHLHMNL</sequence>
<dbReference type="Gene3D" id="1.20.1280.50">
    <property type="match status" value="1"/>
</dbReference>
<dbReference type="InterPro" id="IPR036047">
    <property type="entry name" value="F-box-like_dom_sf"/>
</dbReference>
<dbReference type="EMBL" id="JBBPBM010000006">
    <property type="protein sequence ID" value="KAK8579645.1"/>
    <property type="molecule type" value="Genomic_DNA"/>
</dbReference>
<reference evidence="3 4" key="1">
    <citation type="journal article" date="2024" name="G3 (Bethesda)">
        <title>Genome assembly of Hibiscus sabdariffa L. provides insights into metabolisms of medicinal natural products.</title>
        <authorList>
            <person name="Kim T."/>
        </authorList>
    </citation>
    <scope>NUCLEOTIDE SEQUENCE [LARGE SCALE GENOMIC DNA]</scope>
    <source>
        <strain evidence="3">TK-2024</strain>
        <tissue evidence="3">Old leaves</tissue>
    </source>
</reference>
<protein>
    <recommendedName>
        <fullName evidence="2">F-box domain-containing protein</fullName>
    </recommendedName>
</protein>
<dbReference type="SMART" id="SM00256">
    <property type="entry name" value="FBOX"/>
    <property type="match status" value="1"/>
</dbReference>
<dbReference type="Pfam" id="PF23622">
    <property type="entry name" value="LRR_At1g61320_AtMIF1"/>
    <property type="match status" value="1"/>
</dbReference>
<dbReference type="PANTHER" id="PTHR34145:SF53">
    <property type="entry name" value="LEUCINE-RICH REPEAT DOMAIN SUPERFAMILY"/>
    <property type="match status" value="1"/>
</dbReference>
<dbReference type="SUPFAM" id="SSF52047">
    <property type="entry name" value="RNI-like"/>
    <property type="match status" value="1"/>
</dbReference>
<dbReference type="InterPro" id="IPR053772">
    <property type="entry name" value="At1g61320/At1g61330-like"/>
</dbReference>
<evidence type="ECO:0000313" key="3">
    <source>
        <dbReference type="EMBL" id="KAK8579645.1"/>
    </source>
</evidence>
<gene>
    <name evidence="3" type="ORF">V6N12_069959</name>
</gene>
<accession>A0ABR2FFL2</accession>
<dbReference type="InterPro" id="IPR053781">
    <property type="entry name" value="F-box_AtFBL13-like"/>
</dbReference>
<feature type="region of interest" description="Disordered" evidence="1">
    <location>
        <begin position="1"/>
        <end position="22"/>
    </location>
</feature>
<evidence type="ECO:0000259" key="2">
    <source>
        <dbReference type="SMART" id="SM00256"/>
    </source>
</evidence>
<dbReference type="InterPro" id="IPR032675">
    <property type="entry name" value="LRR_dom_sf"/>
</dbReference>
<dbReference type="InterPro" id="IPR055357">
    <property type="entry name" value="LRR_At1g61320_AtMIF1"/>
</dbReference>
<name>A0ABR2FFL2_9ROSI</name>
<dbReference type="Proteomes" id="UP001472677">
    <property type="component" value="Unassembled WGS sequence"/>
</dbReference>